<dbReference type="Pfam" id="PF01764">
    <property type="entry name" value="Lipase_3"/>
    <property type="match status" value="1"/>
</dbReference>
<dbReference type="STRING" id="4097.A0A1S4B9M8"/>
<keyword evidence="4 5" id="KW-0443">Lipid metabolism</keyword>
<dbReference type="EC" id="3.1.1.-" evidence="5"/>
<evidence type="ECO:0000256" key="3">
    <source>
        <dbReference type="ARBA" id="ARBA00022963"/>
    </source>
</evidence>
<keyword evidence="2 5" id="KW-0378">Hydrolase</keyword>
<evidence type="ECO:0000259" key="6">
    <source>
        <dbReference type="Pfam" id="PF01764"/>
    </source>
</evidence>
<reference evidence="8" key="2">
    <citation type="submission" date="2025-08" db="UniProtKB">
        <authorList>
            <consortium name="RefSeq"/>
        </authorList>
    </citation>
    <scope>IDENTIFICATION</scope>
    <source>
        <tissue evidence="8">Leaf</tissue>
    </source>
</reference>
<dbReference type="Gene3D" id="3.40.50.1820">
    <property type="entry name" value="alpha/beta hydrolase"/>
    <property type="match status" value="1"/>
</dbReference>
<dbReference type="RefSeq" id="XP_016485547.1">
    <property type="nucleotide sequence ID" value="XM_016630061.2"/>
</dbReference>
<dbReference type="GO" id="GO:0016042">
    <property type="term" value="P:lipid catabolic process"/>
    <property type="evidence" value="ECO:0007669"/>
    <property type="project" value="UniProtKB-UniRule"/>
</dbReference>
<dbReference type="SMR" id="A0A1S4B9M8"/>
<organism evidence="7 8">
    <name type="scientific">Nicotiana tabacum</name>
    <name type="common">Common tobacco</name>
    <dbReference type="NCBI Taxonomy" id="4097"/>
    <lineage>
        <taxon>Eukaryota</taxon>
        <taxon>Viridiplantae</taxon>
        <taxon>Streptophyta</taxon>
        <taxon>Embryophyta</taxon>
        <taxon>Tracheophyta</taxon>
        <taxon>Spermatophyta</taxon>
        <taxon>Magnoliopsida</taxon>
        <taxon>eudicotyledons</taxon>
        <taxon>Gunneridae</taxon>
        <taxon>Pentapetalae</taxon>
        <taxon>asterids</taxon>
        <taxon>lamiids</taxon>
        <taxon>Solanales</taxon>
        <taxon>Solanaceae</taxon>
        <taxon>Nicotianoideae</taxon>
        <taxon>Nicotianeae</taxon>
        <taxon>Nicotiana</taxon>
    </lineage>
</organism>
<comment type="similarity">
    <text evidence="1 5">Belongs to the AB hydrolase superfamily. Lipase family.</text>
</comment>
<evidence type="ECO:0000313" key="8">
    <source>
        <dbReference type="RefSeq" id="XP_016485547.1"/>
    </source>
</evidence>
<gene>
    <name evidence="8" type="primary">LOC107805955</name>
</gene>
<dbReference type="PaxDb" id="4097-A0A1S4B9M8"/>
<protein>
    <recommendedName>
        <fullName evidence="5">Phospholipase A1</fullName>
        <ecNumber evidence="5">3.1.1.-</ecNumber>
    </recommendedName>
</protein>
<reference evidence="7" key="1">
    <citation type="journal article" date="2014" name="Nat. Commun.">
        <title>The tobacco genome sequence and its comparison with those of tomato and potato.</title>
        <authorList>
            <person name="Sierro N."/>
            <person name="Battey J.N."/>
            <person name="Ouadi S."/>
            <person name="Bakaher N."/>
            <person name="Bovet L."/>
            <person name="Willig A."/>
            <person name="Goepfert S."/>
            <person name="Peitsch M.C."/>
            <person name="Ivanov N.V."/>
        </authorList>
    </citation>
    <scope>NUCLEOTIDE SEQUENCE [LARGE SCALE GENOMIC DNA]</scope>
</reference>
<evidence type="ECO:0000256" key="2">
    <source>
        <dbReference type="ARBA" id="ARBA00022801"/>
    </source>
</evidence>
<keyword evidence="3 5" id="KW-0442">Lipid degradation</keyword>
<dbReference type="GeneID" id="107805955"/>
<feature type="domain" description="Fungal lipase-type" evidence="6">
    <location>
        <begin position="131"/>
        <end position="293"/>
    </location>
</feature>
<dbReference type="GO" id="GO:0005737">
    <property type="term" value="C:cytoplasm"/>
    <property type="evidence" value="ECO:0007669"/>
    <property type="project" value="UniProtKB-ARBA"/>
</dbReference>
<evidence type="ECO:0000256" key="4">
    <source>
        <dbReference type="ARBA" id="ARBA00023098"/>
    </source>
</evidence>
<dbReference type="RefSeq" id="XP_016485547.1">
    <property type="nucleotide sequence ID" value="XM_016630061.1"/>
</dbReference>
<evidence type="ECO:0000256" key="5">
    <source>
        <dbReference type="RuleBase" id="RU367093"/>
    </source>
</evidence>
<dbReference type="CDD" id="cd00519">
    <property type="entry name" value="Lipase_3"/>
    <property type="match status" value="1"/>
</dbReference>
<proteinExistence type="inferred from homology"/>
<dbReference type="SUPFAM" id="SSF53474">
    <property type="entry name" value="alpha/beta-Hydrolases"/>
    <property type="match status" value="1"/>
</dbReference>
<dbReference type="InterPro" id="IPR002921">
    <property type="entry name" value="Fungal_lipase-type"/>
</dbReference>
<dbReference type="Proteomes" id="UP000790787">
    <property type="component" value="Chromosome 3"/>
</dbReference>
<dbReference type="OMA" id="ALQWTND"/>
<evidence type="ECO:0000313" key="7">
    <source>
        <dbReference type="Proteomes" id="UP000790787"/>
    </source>
</evidence>
<dbReference type="OrthoDB" id="438440at2759"/>
<keyword evidence="7" id="KW-1185">Reference proteome</keyword>
<accession>A0A1S4B9M8</accession>
<dbReference type="PANTHER" id="PTHR31828:SF23">
    <property type="entry name" value="PHOSPHOLIPASE A1"/>
    <property type="match status" value="1"/>
</dbReference>
<dbReference type="GO" id="GO:0008970">
    <property type="term" value="F:phospholipase A1 activity"/>
    <property type="evidence" value="ECO:0007669"/>
    <property type="project" value="UniProtKB-UniRule"/>
</dbReference>
<name>A0A1S4B9M8_TOBAC</name>
<dbReference type="AlphaFoldDB" id="A0A1S4B9M8"/>
<dbReference type="KEGG" id="nta:107805955"/>
<dbReference type="PANTHER" id="PTHR31828">
    <property type="entry name" value="PHOSPHOLIPASE A1-IIGAMMA"/>
    <property type="match status" value="1"/>
</dbReference>
<dbReference type="InterPro" id="IPR029058">
    <property type="entry name" value="AB_hydrolase_fold"/>
</dbReference>
<dbReference type="InterPro" id="IPR033556">
    <property type="entry name" value="PLA"/>
</dbReference>
<sequence length="394" mass="44670">MASMAEKWEQLSGKNNWEGLLNPLDFDLRKYLIQYGELAQATYDTFITEEKSKNAGASRYSLENLFTRVGLDPLKYRVTKFFYATSSIPLPDGFFVRSLSLEAWSKDSNFMGYVAVATDEGKVELGRRDIVIAWRGTMEKLEWVNNFQFAAVPAPKVFGDGGLLPLLQPLVHHGFYNIYTTDNPRSQFNQTSVRDQVLEEVKRLVEEYKNEEVSITVTGHSLGASLATLNAVDIAFNGVNKTSEGKEFQVTAFAFASPKVGDLKFKAAFDKLKSLRTLRIHNLWDVVPKVPPIGYIDVGEELMIDTTKSPYVKPPGEVVSWHLLEPYLHGIAGTQGLIGFKLEVNRDISLVNKQWDILKDEYGIPGLWWVEKNKGMVQQQDGSWILMDREEYDF</sequence>
<dbReference type="FunFam" id="3.40.50.1820:FF:000065">
    <property type="entry name" value="Phospholipase A1-II 3"/>
    <property type="match status" value="1"/>
</dbReference>
<comment type="function">
    <text evidence="5">Acylhydrolase that catalyzes the hydrolysis of phospholipids at the sn-1 position.</text>
</comment>
<evidence type="ECO:0000256" key="1">
    <source>
        <dbReference type="ARBA" id="ARBA00010701"/>
    </source>
</evidence>